<dbReference type="InterPro" id="IPR023343">
    <property type="entry name" value="Penicillin_amidase_dom1"/>
</dbReference>
<dbReference type="GO" id="GO:0016787">
    <property type="term" value="F:hydrolase activity"/>
    <property type="evidence" value="ECO:0007669"/>
    <property type="project" value="UniProtKB-KW"/>
</dbReference>
<proteinExistence type="inferred from homology"/>
<dbReference type="InterPro" id="IPR029055">
    <property type="entry name" value="Ntn_hydrolases_N"/>
</dbReference>
<dbReference type="Gene3D" id="3.60.20.10">
    <property type="entry name" value="Glutamine Phosphoribosylpyrophosphate, subunit 1, domain 1"/>
    <property type="match status" value="1"/>
</dbReference>
<dbReference type="InterPro" id="IPR014395">
    <property type="entry name" value="Pen/GL7ACA/AHL_acylase"/>
</dbReference>
<comment type="similarity">
    <text evidence="1">Belongs to the peptidase S45 family.</text>
</comment>
<reference evidence="5 6" key="1">
    <citation type="submission" date="2024-03" db="EMBL/GenBank/DDBJ databases">
        <title>Chitinophaga caseinilytica sp. nov., a casein hydrolysing bacterium isolated from forest soil.</title>
        <authorList>
            <person name="Lee D.S."/>
            <person name="Han D.M."/>
            <person name="Baek J.H."/>
            <person name="Choi D.G."/>
            <person name="Jeon J.H."/>
            <person name="Jeon C.O."/>
        </authorList>
    </citation>
    <scope>NUCLEOTIDE SEQUENCE [LARGE SCALE GENOMIC DNA]</scope>
    <source>
        <strain evidence="5 6">KACC 19118</strain>
    </source>
</reference>
<dbReference type="EC" id="3.5.1.-" evidence="5"/>
<dbReference type="EMBL" id="CP150096">
    <property type="protein sequence ID" value="WZN45658.1"/>
    <property type="molecule type" value="Genomic_DNA"/>
</dbReference>
<dbReference type="Gene3D" id="1.10.439.10">
    <property type="entry name" value="Penicillin Amidohydrolase, domain 1"/>
    <property type="match status" value="1"/>
</dbReference>
<evidence type="ECO:0000256" key="4">
    <source>
        <dbReference type="ARBA" id="ARBA00023145"/>
    </source>
</evidence>
<organism evidence="5 6">
    <name type="scientific">Chitinophaga caseinilytica</name>
    <dbReference type="NCBI Taxonomy" id="2267521"/>
    <lineage>
        <taxon>Bacteria</taxon>
        <taxon>Pseudomonadati</taxon>
        <taxon>Bacteroidota</taxon>
        <taxon>Chitinophagia</taxon>
        <taxon>Chitinophagales</taxon>
        <taxon>Chitinophagaceae</taxon>
        <taxon>Chitinophaga</taxon>
    </lineage>
</organism>
<keyword evidence="4" id="KW-0865">Zymogen</keyword>
<accession>A0ABZ2Z0J9</accession>
<dbReference type="PANTHER" id="PTHR34218:SF3">
    <property type="entry name" value="ACYL-HOMOSERINE LACTONE ACYLASE PVDQ"/>
    <property type="match status" value="1"/>
</dbReference>
<dbReference type="InterPro" id="IPR002692">
    <property type="entry name" value="S45"/>
</dbReference>
<keyword evidence="2" id="KW-0732">Signal</keyword>
<dbReference type="CDD" id="cd03747">
    <property type="entry name" value="Ntn_PGA_like"/>
    <property type="match status" value="1"/>
</dbReference>
<dbReference type="PIRSF" id="PIRSF001227">
    <property type="entry name" value="Pen_acylase"/>
    <property type="match status" value="1"/>
</dbReference>
<protein>
    <submittedName>
        <fullName evidence="5">Penicillin acylase family protein</fullName>
        <ecNumber evidence="5">3.5.1.-</ecNumber>
    </submittedName>
</protein>
<evidence type="ECO:0000256" key="1">
    <source>
        <dbReference type="ARBA" id="ARBA00006586"/>
    </source>
</evidence>
<dbReference type="InterPro" id="IPR043147">
    <property type="entry name" value="Penicillin_amidase_A-knob"/>
</dbReference>
<dbReference type="InterPro" id="IPR043146">
    <property type="entry name" value="Penicillin_amidase_N_B-knob"/>
</dbReference>
<dbReference type="Gene3D" id="1.10.1400.10">
    <property type="match status" value="1"/>
</dbReference>
<dbReference type="RefSeq" id="WP_341840409.1">
    <property type="nucleotide sequence ID" value="NZ_CP149792.1"/>
</dbReference>
<dbReference type="Gene3D" id="2.30.120.10">
    <property type="match status" value="1"/>
</dbReference>
<evidence type="ECO:0000256" key="3">
    <source>
        <dbReference type="ARBA" id="ARBA00022801"/>
    </source>
</evidence>
<gene>
    <name evidence="5" type="ORF">WJU22_22420</name>
</gene>
<name>A0ABZ2Z0J9_9BACT</name>
<dbReference type="PANTHER" id="PTHR34218">
    <property type="entry name" value="PEPTIDASE S45 PENICILLIN AMIDASE"/>
    <property type="match status" value="1"/>
</dbReference>
<dbReference type="SUPFAM" id="SSF56235">
    <property type="entry name" value="N-terminal nucleophile aminohydrolases (Ntn hydrolases)"/>
    <property type="match status" value="1"/>
</dbReference>
<keyword evidence="6" id="KW-1185">Reference proteome</keyword>
<evidence type="ECO:0000313" key="6">
    <source>
        <dbReference type="Proteomes" id="UP001449657"/>
    </source>
</evidence>
<keyword evidence="3 5" id="KW-0378">Hydrolase</keyword>
<dbReference type="Proteomes" id="UP001449657">
    <property type="component" value="Chromosome"/>
</dbReference>
<dbReference type="Pfam" id="PF01804">
    <property type="entry name" value="Penicil_amidase"/>
    <property type="match status" value="1"/>
</dbReference>
<evidence type="ECO:0000313" key="5">
    <source>
        <dbReference type="EMBL" id="WZN45658.1"/>
    </source>
</evidence>
<evidence type="ECO:0000256" key="2">
    <source>
        <dbReference type="ARBA" id="ARBA00022729"/>
    </source>
</evidence>
<sequence>MRILPLLLTIALVWALNHRFANKPAFGMLFSPQHGFWVHAEPAGPASSDSHISLPALKDSASVWFDERMVAHVFARNDYDAYYIQGYLHATNRLWQMELQTHAAAGRLCEILGEGLLQYDRQKRREGLAYGAEQAVKAMDADPVSKLITDAYTDGVNAYIQTLRERDYPLEYKLLGYAPEPWTKLKSALLIKYMAFDLASTGDDIAYSNARKRYGKDIFNQLYPDWPDVIAPIVPVGTPFAAATKKAVAPPDSIVTAGIGAFDPGSRPDPDNGSNNWAVAASKTKNGAPILANDPHLTLSLPSIFYEMQIHTPEVNVYGVSIPGAPGVIIGFNDHIGWGLTNGYMDVLDYYTMDFRNGKSEYRFNGQWRKADMRVEEIRIKGREPFRDTVAYTVWGPVIYDPTFGGDGFGNGYLAMRWTAHDPSNELLSLYRLNRAKNYVDYTNALQIWSCPAQNFIFASKEDGIAIWNNGKHPLRWKDQGKFVMPGADSTFAWQGYIPMSENPHVQNPAQGFVQSANQHPTDSAFPYRMFGYYSIYRGLQIQERLTAMQNITPEDLMRLQNDNTNRLAVSAMPFLADFVAPAALTAAQRPYWEMLFGWDGVASPDSKAATLFNLWWENLNSRLWRDEMPVKDSLAWHVPNAEATLYWLMRDSAMHFVDNIRTPVRETLTELVTGALQEAADTAAAISSRGDLAIGNDRGTDIRHLSRSIPAFSRMGLHTGGGAHIVNATKKTHGPSWRMVVELGKETKGWGIYPGGQSGNPGSKFYDNMVDDWVAGKYYSLHVYDERKSAGANVRKIFFVPGK</sequence>